<organism evidence="2 3">
    <name type="scientific">Propylenella binzhouense</name>
    <dbReference type="NCBI Taxonomy" id="2555902"/>
    <lineage>
        <taxon>Bacteria</taxon>
        <taxon>Pseudomonadati</taxon>
        <taxon>Pseudomonadota</taxon>
        <taxon>Alphaproteobacteria</taxon>
        <taxon>Hyphomicrobiales</taxon>
        <taxon>Propylenellaceae</taxon>
        <taxon>Propylenella</taxon>
    </lineage>
</organism>
<dbReference type="OrthoDB" id="9769144at2"/>
<evidence type="ECO:0000256" key="1">
    <source>
        <dbReference type="SAM" id="Phobius"/>
    </source>
</evidence>
<proteinExistence type="predicted"/>
<sequence length="690" mass="74650">MSRFGITFEPVIAWPWIVGLAAALAVIVALLAWQRVRGSGFRAVASALLVLALCNPVLQQEERERLPSVVALVVDESASQGLGGRRAQTEAVVAALKERISALGEFELREIRAGGEPGADGTALFSELTRSLEDLPPDQVGGAVMVTDGIVHDVPEDPASLGISAPVHALVTGTEDERDRRVVIEKAPRFAILDEPQTISFRVLDTGLAPGSQVIVRLKVDGREVATDRVGVGELRTLDLPLTHAGKTIAEVAVDPVENELSTENNVAVAEVDVVRERLRVLLVSGEPHSGERTWRDILKSDAAVDLVHFTILRPPEKQDGTPINELSLIAFPTRELFAEKIDQFDLIIFDRYQRRGVLPIMYYDNLARYVRDGGAILVAAGPDYASNSSLYQTPLGSILPAVPTGQLYEQPYRATISTVGARHPVTRDLPGSNQDPPAWSQWFRLVDTDVIAGDVTMEGPGGRPLLVLAHEDKGRVATLLSDHAWLWARGYDGGGPHAQLLRRLVHWLMKEPELEEEALTAHAEGRRLIVERQTLSESRPTVRLTDPLGETTTAAMTEEKPGLWRTVVENAPIGLHRAEDGGLTALAHVGPANPREFQDVLSTTERLAPVAEATRGSAARVATRGGDIDVPRVVSVSARAPAAGDGWIGFRRSEASVLKSIDRLPLLGGLLGLALLVGGFGALWYREGR</sequence>
<name>A0A964T1M7_9HYPH</name>
<dbReference type="Gene3D" id="2.60.40.10">
    <property type="entry name" value="Immunoglobulins"/>
    <property type="match status" value="1"/>
</dbReference>
<feature type="transmembrane region" description="Helical" evidence="1">
    <location>
        <begin position="12"/>
        <end position="33"/>
    </location>
</feature>
<keyword evidence="3" id="KW-1185">Reference proteome</keyword>
<keyword evidence="1" id="KW-1133">Transmembrane helix</keyword>
<evidence type="ECO:0000313" key="2">
    <source>
        <dbReference type="EMBL" id="MYZ46726.1"/>
    </source>
</evidence>
<evidence type="ECO:0000313" key="3">
    <source>
        <dbReference type="Proteomes" id="UP000773614"/>
    </source>
</evidence>
<keyword evidence="1" id="KW-0812">Transmembrane</keyword>
<dbReference type="Gene3D" id="3.40.50.880">
    <property type="match status" value="1"/>
</dbReference>
<dbReference type="AlphaFoldDB" id="A0A964T1M7"/>
<dbReference type="PANTHER" id="PTHR37947:SF1">
    <property type="entry name" value="BLL2462 PROTEIN"/>
    <property type="match status" value="1"/>
</dbReference>
<comment type="caution">
    <text evidence="2">The sequence shown here is derived from an EMBL/GenBank/DDBJ whole genome shotgun (WGS) entry which is preliminary data.</text>
</comment>
<dbReference type="RefSeq" id="WP_161139065.1">
    <property type="nucleotide sequence ID" value="NZ_SPKJ01000005.1"/>
</dbReference>
<reference evidence="2" key="1">
    <citation type="submission" date="2019-03" db="EMBL/GenBank/DDBJ databases">
        <title>Afifella sp. nov., isolated from activated sludge.</title>
        <authorList>
            <person name="Li Q."/>
            <person name="Liu Y."/>
        </authorList>
    </citation>
    <scope>NUCLEOTIDE SEQUENCE</scope>
    <source>
        <strain evidence="2">L72</strain>
    </source>
</reference>
<protein>
    <recommendedName>
        <fullName evidence="4">Glutamine amidotransferase domain-containing protein</fullName>
    </recommendedName>
</protein>
<dbReference type="Proteomes" id="UP000773614">
    <property type="component" value="Unassembled WGS sequence"/>
</dbReference>
<evidence type="ECO:0008006" key="4">
    <source>
        <dbReference type="Google" id="ProtNLM"/>
    </source>
</evidence>
<dbReference type="InterPro" id="IPR029062">
    <property type="entry name" value="Class_I_gatase-like"/>
</dbReference>
<keyword evidence="1" id="KW-0472">Membrane</keyword>
<dbReference type="EMBL" id="SPKJ01000005">
    <property type="protein sequence ID" value="MYZ46726.1"/>
    <property type="molecule type" value="Genomic_DNA"/>
</dbReference>
<dbReference type="SUPFAM" id="SSF52317">
    <property type="entry name" value="Class I glutamine amidotransferase-like"/>
    <property type="match status" value="1"/>
</dbReference>
<feature type="transmembrane region" description="Helical" evidence="1">
    <location>
        <begin position="665"/>
        <end position="686"/>
    </location>
</feature>
<dbReference type="PANTHER" id="PTHR37947">
    <property type="entry name" value="BLL2462 PROTEIN"/>
    <property type="match status" value="1"/>
</dbReference>
<dbReference type="InterPro" id="IPR013783">
    <property type="entry name" value="Ig-like_fold"/>
</dbReference>
<accession>A0A964T1M7</accession>
<gene>
    <name evidence="2" type="ORF">E4O86_03200</name>
</gene>